<protein>
    <submittedName>
        <fullName evidence="1">Uncharacterized protein</fullName>
    </submittedName>
</protein>
<name>A0ABX6T6A0_9SPHN</name>
<dbReference type="RefSeq" id="WP_187708266.1">
    <property type="nucleotide sequence ID" value="NZ_CP060782.1"/>
</dbReference>
<sequence length="95" mass="9730">MRAVLLVLILAVVALIVLVATGLLDINQIRPAKAPEVSVTQNGITATGGQTPAFDVETGTVSVGTDQKDVSVPVPTVRVNAAQGNQTQPVTNTAQ</sequence>
<evidence type="ECO:0000313" key="1">
    <source>
        <dbReference type="EMBL" id="QNP45310.1"/>
    </source>
</evidence>
<gene>
    <name evidence="1" type="ORF">H9L14_11950</name>
</gene>
<evidence type="ECO:0000313" key="2">
    <source>
        <dbReference type="Proteomes" id="UP000516105"/>
    </source>
</evidence>
<keyword evidence="2" id="KW-1185">Reference proteome</keyword>
<organism evidence="1 2">
    <name type="scientific">Sphingomonas sediminicola</name>
    <dbReference type="NCBI Taxonomy" id="386874"/>
    <lineage>
        <taxon>Bacteria</taxon>
        <taxon>Pseudomonadati</taxon>
        <taxon>Pseudomonadota</taxon>
        <taxon>Alphaproteobacteria</taxon>
        <taxon>Sphingomonadales</taxon>
        <taxon>Sphingomonadaceae</taxon>
        <taxon>Sphingomonas</taxon>
    </lineage>
</organism>
<accession>A0ABX6T6A0</accession>
<proteinExistence type="predicted"/>
<reference evidence="1 2" key="1">
    <citation type="submission" date="2020-08" db="EMBL/GenBank/DDBJ databases">
        <title>Genome sequence of Sphingomonas sediminicola KACC 15039T.</title>
        <authorList>
            <person name="Hyun D.-W."/>
            <person name="Bae J.-W."/>
        </authorList>
    </citation>
    <scope>NUCLEOTIDE SEQUENCE [LARGE SCALE GENOMIC DNA]</scope>
    <source>
        <strain evidence="1 2">KACC 15039</strain>
    </source>
</reference>
<dbReference type="Proteomes" id="UP000516105">
    <property type="component" value="Chromosome"/>
</dbReference>
<dbReference type="EMBL" id="CP060782">
    <property type="protein sequence ID" value="QNP45310.1"/>
    <property type="molecule type" value="Genomic_DNA"/>
</dbReference>